<proteinExistence type="predicted"/>
<dbReference type="STRING" id="1302689.RG47T_2445"/>
<dbReference type="PROSITE" id="PS51257">
    <property type="entry name" value="PROKAR_LIPOPROTEIN"/>
    <property type="match status" value="1"/>
</dbReference>
<evidence type="ECO:0000313" key="2">
    <source>
        <dbReference type="Proteomes" id="UP000186720"/>
    </source>
</evidence>
<reference evidence="1 2" key="1">
    <citation type="submission" date="2016-11" db="EMBL/GenBank/DDBJ databases">
        <title>Whole Genome Sequencing of Mucilaginibacter polytrichastri RG4-7(T) isolated from the moss sample.</title>
        <authorList>
            <person name="Li Y."/>
        </authorList>
    </citation>
    <scope>NUCLEOTIDE SEQUENCE [LARGE SCALE GENOMIC DNA]</scope>
    <source>
        <strain evidence="1 2">RG4-7</strain>
    </source>
</reference>
<dbReference type="RefSeq" id="WP_074489658.1">
    <property type="nucleotide sequence ID" value="NZ_FPAM01000005.1"/>
</dbReference>
<organism evidence="1 2">
    <name type="scientific">Mucilaginibacter polytrichastri</name>
    <dbReference type="NCBI Taxonomy" id="1302689"/>
    <lineage>
        <taxon>Bacteria</taxon>
        <taxon>Pseudomonadati</taxon>
        <taxon>Bacteroidota</taxon>
        <taxon>Sphingobacteriia</taxon>
        <taxon>Sphingobacteriales</taxon>
        <taxon>Sphingobacteriaceae</taxon>
        <taxon>Mucilaginibacter</taxon>
    </lineage>
</organism>
<dbReference type="EMBL" id="MPPL01000001">
    <property type="protein sequence ID" value="OKS86987.1"/>
    <property type="molecule type" value="Genomic_DNA"/>
</dbReference>
<dbReference type="Proteomes" id="UP000186720">
    <property type="component" value="Unassembled WGS sequence"/>
</dbReference>
<sequence>MKVAYLFFASVLVIASCLGSSDKNRVKKSTMVAQHHEKKIEPDTSGIKKLSPDQGKAQLGQTIADTVFTLQQPLSEFRISIYNHIPKADRYSPRVKVRELIWQLNKGQRLCVWYLNKNNKWIYMDKLTFADSAVF</sequence>
<keyword evidence="2" id="KW-1185">Reference proteome</keyword>
<protein>
    <recommendedName>
        <fullName evidence="3">Lipoprotein</fullName>
    </recommendedName>
</protein>
<evidence type="ECO:0008006" key="3">
    <source>
        <dbReference type="Google" id="ProtNLM"/>
    </source>
</evidence>
<accession>A0A1Q5ZZ19</accession>
<dbReference type="AlphaFoldDB" id="A0A1Q5ZZ19"/>
<comment type="caution">
    <text evidence="1">The sequence shown here is derived from an EMBL/GenBank/DDBJ whole genome shotgun (WGS) entry which is preliminary data.</text>
</comment>
<name>A0A1Q5ZZ19_9SPHI</name>
<gene>
    <name evidence="1" type="ORF">RG47T_2445</name>
</gene>
<evidence type="ECO:0000313" key="1">
    <source>
        <dbReference type="EMBL" id="OKS86987.1"/>
    </source>
</evidence>
<dbReference type="OrthoDB" id="1453808at2"/>